<dbReference type="AlphaFoldDB" id="A0A9W7XLN7"/>
<feature type="transmembrane region" description="Helical" evidence="6">
    <location>
        <begin position="243"/>
        <end position="270"/>
    </location>
</feature>
<name>A0A9W7XLN7_9FUNG</name>
<dbReference type="InterPro" id="IPR029058">
    <property type="entry name" value="AB_hydrolase_fold"/>
</dbReference>
<dbReference type="PANTHER" id="PTHR17920:SF23">
    <property type="entry name" value="DUF726-DOMAIN-CONTAINING PROTEIN"/>
    <property type="match status" value="1"/>
</dbReference>
<evidence type="ECO:0000313" key="7">
    <source>
        <dbReference type="EMBL" id="KAJ1644896.1"/>
    </source>
</evidence>
<dbReference type="EMBL" id="JANBOH010000136">
    <property type="protein sequence ID" value="KAJ1644896.1"/>
    <property type="molecule type" value="Genomic_DNA"/>
</dbReference>
<evidence type="ECO:0000256" key="6">
    <source>
        <dbReference type="SAM" id="Phobius"/>
    </source>
</evidence>
<dbReference type="InterPro" id="IPR007941">
    <property type="entry name" value="DUF726"/>
</dbReference>
<comment type="subcellular location">
    <subcellularLocation>
        <location evidence="1">Membrane</location>
        <topology evidence="1">Multi-pass membrane protein</topology>
    </subcellularLocation>
</comment>
<keyword evidence="8" id="KW-1185">Reference proteome</keyword>
<keyword evidence="3 6" id="KW-0812">Transmembrane</keyword>
<evidence type="ECO:0000313" key="8">
    <source>
        <dbReference type="Proteomes" id="UP001145021"/>
    </source>
</evidence>
<comment type="similarity">
    <text evidence="2">Belongs to the TMCO4 family.</text>
</comment>
<evidence type="ECO:0000256" key="4">
    <source>
        <dbReference type="ARBA" id="ARBA00022989"/>
    </source>
</evidence>
<dbReference type="Gene3D" id="3.40.50.1820">
    <property type="entry name" value="alpha/beta hydrolase"/>
    <property type="match status" value="1"/>
</dbReference>
<dbReference type="GO" id="GO:0016020">
    <property type="term" value="C:membrane"/>
    <property type="evidence" value="ECO:0007669"/>
    <property type="project" value="UniProtKB-SubCell"/>
</dbReference>
<gene>
    <name evidence="7" type="primary">TMCO4</name>
    <name evidence="7" type="ORF">LPJ64_003480</name>
</gene>
<keyword evidence="4 6" id="KW-1133">Transmembrane helix</keyword>
<evidence type="ECO:0000256" key="3">
    <source>
        <dbReference type="ARBA" id="ARBA00022692"/>
    </source>
</evidence>
<keyword evidence="5 6" id="KW-0472">Membrane</keyword>
<feature type="transmembrane region" description="Helical" evidence="6">
    <location>
        <begin position="209"/>
        <end position="231"/>
    </location>
</feature>
<sequence>MEALEVKDSLARNWLAALCICSGRCVAEASGAAESKKWSDRFTQSVLEWLEVPEADHQDLQDMPYGEAANDMLLLMLRCRRDDEEAQGQKDGSTPSFSLQIANDPESLYSGLVLTCLGLADLLEAGDLEEIEDQKRDGRQLRPFEYDARSRAAAFVISDWLDMPPQFVGVYESKIASSLEQAADKAKLGYAGARALESEKQRKWGWRKYLATGAGVAVAGTLVGVTAGLAAPLMVAGMGAVGIGGLGFLATTGGAAMVGSLLGVAGGGVIGRRFNTRLRGLREFYFTQLSLGPAASAESKTHSLHATMFVPGFLEAAASASPFAPVRDVLGLDLGDAYTLYFETKELVALQGSFVDFVRNTARNAAVSAVLAKTVLGGLLGAFTWPLAILKFGQLIDSPWAVATERARRAGNLLADVLESRAHGTRPVTLVGYSLGALTIFACLNELHRRKAFGIVETAVLLGMPVDSTNVSSWTACCQCVSHRIIIGYSKNDWVLAFLFRASSLCAQLAGLSGVDASKIFADKPLARRKLMNIDLSSIIVEHSNYLEKLDDVMLEVSRYL</sequence>
<dbReference type="Proteomes" id="UP001145021">
    <property type="component" value="Unassembled WGS sequence"/>
</dbReference>
<dbReference type="Pfam" id="PF05277">
    <property type="entry name" value="DUF726"/>
    <property type="match status" value="1"/>
</dbReference>
<dbReference type="SUPFAM" id="SSF53474">
    <property type="entry name" value="alpha/beta-Hydrolases"/>
    <property type="match status" value="1"/>
</dbReference>
<reference evidence="7" key="1">
    <citation type="submission" date="2022-07" db="EMBL/GenBank/DDBJ databases">
        <title>Phylogenomic reconstructions and comparative analyses of Kickxellomycotina fungi.</title>
        <authorList>
            <person name="Reynolds N.K."/>
            <person name="Stajich J.E."/>
            <person name="Barry K."/>
            <person name="Grigoriev I.V."/>
            <person name="Crous P."/>
            <person name="Smith M.E."/>
        </authorList>
    </citation>
    <scope>NUCLEOTIDE SEQUENCE</scope>
    <source>
        <strain evidence="7">NBRC 105413</strain>
    </source>
</reference>
<dbReference type="PANTHER" id="PTHR17920">
    <property type="entry name" value="TRANSMEMBRANE AND COILED-COIL DOMAIN-CONTAINING PROTEIN 4 TMCO4"/>
    <property type="match status" value="1"/>
</dbReference>
<accession>A0A9W7XLN7</accession>
<comment type="caution">
    <text evidence="7">The sequence shown here is derived from an EMBL/GenBank/DDBJ whole genome shotgun (WGS) entry which is preliminary data.</text>
</comment>
<evidence type="ECO:0000256" key="5">
    <source>
        <dbReference type="ARBA" id="ARBA00023136"/>
    </source>
</evidence>
<evidence type="ECO:0000256" key="2">
    <source>
        <dbReference type="ARBA" id="ARBA00009824"/>
    </source>
</evidence>
<organism evidence="7 8">
    <name type="scientific">Coemansia asiatica</name>
    <dbReference type="NCBI Taxonomy" id="1052880"/>
    <lineage>
        <taxon>Eukaryota</taxon>
        <taxon>Fungi</taxon>
        <taxon>Fungi incertae sedis</taxon>
        <taxon>Zoopagomycota</taxon>
        <taxon>Kickxellomycotina</taxon>
        <taxon>Kickxellomycetes</taxon>
        <taxon>Kickxellales</taxon>
        <taxon>Kickxellaceae</taxon>
        <taxon>Coemansia</taxon>
    </lineage>
</organism>
<protein>
    <submittedName>
        <fullName evidence="7">Transmembrane and coiled-coil domain-containing protein 4</fullName>
    </submittedName>
</protein>
<proteinExistence type="inferred from homology"/>
<evidence type="ECO:0000256" key="1">
    <source>
        <dbReference type="ARBA" id="ARBA00004141"/>
    </source>
</evidence>